<dbReference type="InterPro" id="IPR021109">
    <property type="entry name" value="Peptidase_aspartic_dom_sf"/>
</dbReference>
<keyword evidence="2" id="KW-1185">Reference proteome</keyword>
<proteinExistence type="predicted"/>
<dbReference type="Gene3D" id="2.40.70.10">
    <property type="entry name" value="Acid Proteases"/>
    <property type="match status" value="1"/>
</dbReference>
<dbReference type="CDD" id="cd00303">
    <property type="entry name" value="retropepsin_like"/>
    <property type="match status" value="1"/>
</dbReference>
<accession>A0A9D5CAZ4</accession>
<name>A0A9D5CAZ4_9LILI</name>
<dbReference type="AlphaFoldDB" id="A0A9D5CAZ4"/>
<evidence type="ECO:0000313" key="1">
    <source>
        <dbReference type="EMBL" id="KAJ0969579.1"/>
    </source>
</evidence>
<dbReference type="PANTHER" id="PTHR33067:SF35">
    <property type="entry name" value="ASPARTIC PEPTIDASE DDI1-TYPE DOMAIN-CONTAINING PROTEIN"/>
    <property type="match status" value="1"/>
</dbReference>
<dbReference type="SUPFAM" id="SSF50630">
    <property type="entry name" value="Acid proteases"/>
    <property type="match status" value="1"/>
</dbReference>
<protein>
    <submittedName>
        <fullName evidence="1">Uncharacterized protein</fullName>
    </submittedName>
</protein>
<sequence length="356" mass="39151">MPLGVMGVKHFTKPMKGGSLSNKYPEEAEKIFEDMAGNEAYWSTRDKQVKLVGSVEGPPSIDTSPAEKLDTLSKQMDGLTAGCAPHVGSSSVPVAVMFCTTCGGGHELSNCPISCAETSPMEQVKYMGNQQRMPNNQYRPQNPMWNNPAFHMGTPKRDNIHPLKDPVSFVVPCMLGEGVVKKTLADSGASINVMPYKLCMQLGLATPKPTGMTLQLADRSVRRPKGLAEDVLIQINQFVFPADFVLLDVDDNVDIPIILGRPFFATAQALEDHAHGRLALRVGDQEVVFKLPEAMRHTMDHDDISYSVDEVYKITTDCLEDFLHTDPSFQCLGELDKQHEELMNVSTTSTQPPKLS</sequence>
<reference evidence="1" key="2">
    <citation type="journal article" date="2022" name="Hortic Res">
        <title>The genome of Dioscorea zingiberensis sheds light on the biosynthesis, origin and evolution of the medicinally important diosgenin saponins.</title>
        <authorList>
            <person name="Li Y."/>
            <person name="Tan C."/>
            <person name="Li Z."/>
            <person name="Guo J."/>
            <person name="Li S."/>
            <person name="Chen X."/>
            <person name="Wang C."/>
            <person name="Dai X."/>
            <person name="Yang H."/>
            <person name="Song W."/>
            <person name="Hou L."/>
            <person name="Xu J."/>
            <person name="Tong Z."/>
            <person name="Xu A."/>
            <person name="Yuan X."/>
            <person name="Wang W."/>
            <person name="Yang Q."/>
            <person name="Chen L."/>
            <person name="Sun Z."/>
            <person name="Wang K."/>
            <person name="Pan B."/>
            <person name="Chen J."/>
            <person name="Bao Y."/>
            <person name="Liu F."/>
            <person name="Qi X."/>
            <person name="Gang D.R."/>
            <person name="Wen J."/>
            <person name="Li J."/>
        </authorList>
    </citation>
    <scope>NUCLEOTIDE SEQUENCE</scope>
    <source>
        <strain evidence="1">Dzin_1.0</strain>
    </source>
</reference>
<evidence type="ECO:0000313" key="2">
    <source>
        <dbReference type="Proteomes" id="UP001085076"/>
    </source>
</evidence>
<dbReference type="Proteomes" id="UP001085076">
    <property type="component" value="Miscellaneous, Linkage group lg06"/>
</dbReference>
<dbReference type="PANTHER" id="PTHR33067">
    <property type="entry name" value="RNA-DIRECTED DNA POLYMERASE-RELATED"/>
    <property type="match status" value="1"/>
</dbReference>
<reference evidence="1" key="1">
    <citation type="submission" date="2021-03" db="EMBL/GenBank/DDBJ databases">
        <authorList>
            <person name="Li Z."/>
            <person name="Yang C."/>
        </authorList>
    </citation>
    <scope>NUCLEOTIDE SEQUENCE</scope>
    <source>
        <strain evidence="1">Dzin_1.0</strain>
        <tissue evidence="1">Leaf</tissue>
    </source>
</reference>
<organism evidence="1 2">
    <name type="scientific">Dioscorea zingiberensis</name>
    <dbReference type="NCBI Taxonomy" id="325984"/>
    <lineage>
        <taxon>Eukaryota</taxon>
        <taxon>Viridiplantae</taxon>
        <taxon>Streptophyta</taxon>
        <taxon>Embryophyta</taxon>
        <taxon>Tracheophyta</taxon>
        <taxon>Spermatophyta</taxon>
        <taxon>Magnoliopsida</taxon>
        <taxon>Liliopsida</taxon>
        <taxon>Dioscoreales</taxon>
        <taxon>Dioscoreaceae</taxon>
        <taxon>Dioscorea</taxon>
    </lineage>
</organism>
<dbReference type="EMBL" id="JAGGNH010000006">
    <property type="protein sequence ID" value="KAJ0969579.1"/>
    <property type="molecule type" value="Genomic_DNA"/>
</dbReference>
<dbReference type="OrthoDB" id="691543at2759"/>
<gene>
    <name evidence="1" type="ORF">J5N97_022456</name>
</gene>
<comment type="caution">
    <text evidence="1">The sequence shown here is derived from an EMBL/GenBank/DDBJ whole genome shotgun (WGS) entry which is preliminary data.</text>
</comment>